<evidence type="ECO:0000256" key="7">
    <source>
        <dbReference type="ARBA" id="ARBA00022908"/>
    </source>
</evidence>
<feature type="domain" description="Tyr recombinase" evidence="11">
    <location>
        <begin position="104"/>
        <end position="283"/>
    </location>
</feature>
<dbReference type="InterPro" id="IPR050090">
    <property type="entry name" value="Tyrosine_recombinase_XerCD"/>
</dbReference>
<dbReference type="GO" id="GO:0051301">
    <property type="term" value="P:cell division"/>
    <property type="evidence" value="ECO:0007669"/>
    <property type="project" value="UniProtKB-KW"/>
</dbReference>
<evidence type="ECO:0000256" key="2">
    <source>
        <dbReference type="ARBA" id="ARBA00010450"/>
    </source>
</evidence>
<evidence type="ECO:0000256" key="9">
    <source>
        <dbReference type="ARBA" id="ARBA00023172"/>
    </source>
</evidence>
<evidence type="ECO:0000256" key="8">
    <source>
        <dbReference type="ARBA" id="ARBA00023125"/>
    </source>
</evidence>
<dbReference type="AlphaFoldDB" id="A0A0F9IJN5"/>
<keyword evidence="5" id="KW-0132">Cell division</keyword>
<dbReference type="Pfam" id="PF00589">
    <property type="entry name" value="Phage_integrase"/>
    <property type="match status" value="1"/>
</dbReference>
<evidence type="ECO:0000259" key="12">
    <source>
        <dbReference type="PROSITE" id="PS51900"/>
    </source>
</evidence>
<dbReference type="HAMAP" id="MF_01808">
    <property type="entry name" value="Recomb_XerC_XerD"/>
    <property type="match status" value="1"/>
</dbReference>
<keyword evidence="6" id="KW-0159">Chromosome partition</keyword>
<dbReference type="PANTHER" id="PTHR30349">
    <property type="entry name" value="PHAGE INTEGRASE-RELATED"/>
    <property type="match status" value="1"/>
</dbReference>
<evidence type="ECO:0000256" key="1">
    <source>
        <dbReference type="ARBA" id="ARBA00004496"/>
    </source>
</evidence>
<dbReference type="EMBL" id="LAZR01012261">
    <property type="protein sequence ID" value="KKM27757.1"/>
    <property type="molecule type" value="Genomic_DNA"/>
</dbReference>
<dbReference type="PANTHER" id="PTHR30349:SF81">
    <property type="entry name" value="TYROSINE RECOMBINASE XERC"/>
    <property type="match status" value="1"/>
</dbReference>
<keyword evidence="4" id="KW-0963">Cytoplasm</keyword>
<sequence length="289" mass="32362">MSLLKSYGAYLAVEKGLARNTVESYSSDLGKFARFLEEGGQGLGTFMKADVAGFLERMRDEEASAASSCRALSSIRGLSRFMLREGFRDDDPTENISSPKKRETLPKALSLKEVRRLLRAEGGRMALRDTAMVELLYSSGLRVSELVLLRVSDINFVAGFLRVVGKGNKERIVPAHEEALRSVRRYSEGLRPVLLKGRQSEYMFLTNRGKPMTRQRFWQTLKASGRAAGVELSPHTLRHSFATHMLEGGADLRSLQKMLGHSDISTTQIYTKVSIGRAQEVFKKYHPRA</sequence>
<evidence type="ECO:0000256" key="3">
    <source>
        <dbReference type="ARBA" id="ARBA00015810"/>
    </source>
</evidence>
<gene>
    <name evidence="13" type="ORF">LCGC14_1571480</name>
</gene>
<feature type="domain" description="Core-binding (CB)" evidence="12">
    <location>
        <begin position="1"/>
        <end position="83"/>
    </location>
</feature>
<dbReference type="Gene3D" id="1.10.443.10">
    <property type="entry name" value="Intergrase catalytic core"/>
    <property type="match status" value="1"/>
</dbReference>
<keyword evidence="8" id="KW-0238">DNA-binding</keyword>
<comment type="caution">
    <text evidence="13">The sequence shown here is derived from an EMBL/GenBank/DDBJ whole genome shotgun (WGS) entry which is preliminary data.</text>
</comment>
<dbReference type="InterPro" id="IPR011010">
    <property type="entry name" value="DNA_brk_join_enz"/>
</dbReference>
<dbReference type="GO" id="GO:0005737">
    <property type="term" value="C:cytoplasm"/>
    <property type="evidence" value="ECO:0007669"/>
    <property type="project" value="UniProtKB-SubCell"/>
</dbReference>
<dbReference type="SUPFAM" id="SSF47823">
    <property type="entry name" value="lambda integrase-like, N-terminal domain"/>
    <property type="match status" value="1"/>
</dbReference>
<dbReference type="NCBIfam" id="NF001399">
    <property type="entry name" value="PRK00283.1"/>
    <property type="match status" value="1"/>
</dbReference>
<dbReference type="InterPro" id="IPR044068">
    <property type="entry name" value="CB"/>
</dbReference>
<evidence type="ECO:0000256" key="10">
    <source>
        <dbReference type="ARBA" id="ARBA00023306"/>
    </source>
</evidence>
<dbReference type="InterPro" id="IPR011932">
    <property type="entry name" value="Recomb_XerD"/>
</dbReference>
<dbReference type="Gene3D" id="1.10.150.130">
    <property type="match status" value="1"/>
</dbReference>
<keyword evidence="9" id="KW-0233">DNA recombination</keyword>
<dbReference type="GO" id="GO:0003677">
    <property type="term" value="F:DNA binding"/>
    <property type="evidence" value="ECO:0007669"/>
    <property type="project" value="UniProtKB-KW"/>
</dbReference>
<dbReference type="InterPro" id="IPR013762">
    <property type="entry name" value="Integrase-like_cat_sf"/>
</dbReference>
<dbReference type="GO" id="GO:0007059">
    <property type="term" value="P:chromosome segregation"/>
    <property type="evidence" value="ECO:0007669"/>
    <property type="project" value="UniProtKB-KW"/>
</dbReference>
<dbReference type="PROSITE" id="PS51898">
    <property type="entry name" value="TYR_RECOMBINASE"/>
    <property type="match status" value="1"/>
</dbReference>
<dbReference type="InterPro" id="IPR010998">
    <property type="entry name" value="Integrase_recombinase_N"/>
</dbReference>
<dbReference type="InterPro" id="IPR004107">
    <property type="entry name" value="Integrase_SAM-like_N"/>
</dbReference>
<keyword evidence="7" id="KW-0229">DNA integration</keyword>
<dbReference type="Pfam" id="PF02899">
    <property type="entry name" value="Phage_int_SAM_1"/>
    <property type="match status" value="1"/>
</dbReference>
<protein>
    <recommendedName>
        <fullName evidence="3">Tyrosine recombinase XerD</fullName>
    </recommendedName>
</protein>
<dbReference type="CDD" id="cd00798">
    <property type="entry name" value="INT_XerDC_C"/>
    <property type="match status" value="1"/>
</dbReference>
<evidence type="ECO:0000259" key="11">
    <source>
        <dbReference type="PROSITE" id="PS51898"/>
    </source>
</evidence>
<dbReference type="NCBIfam" id="TIGR02225">
    <property type="entry name" value="recomb_XerD"/>
    <property type="match status" value="1"/>
</dbReference>
<organism evidence="13">
    <name type="scientific">marine sediment metagenome</name>
    <dbReference type="NCBI Taxonomy" id="412755"/>
    <lineage>
        <taxon>unclassified sequences</taxon>
        <taxon>metagenomes</taxon>
        <taxon>ecological metagenomes</taxon>
    </lineage>
</organism>
<reference evidence="13" key="1">
    <citation type="journal article" date="2015" name="Nature">
        <title>Complex archaea that bridge the gap between prokaryotes and eukaryotes.</title>
        <authorList>
            <person name="Spang A."/>
            <person name="Saw J.H."/>
            <person name="Jorgensen S.L."/>
            <person name="Zaremba-Niedzwiedzka K."/>
            <person name="Martijn J."/>
            <person name="Lind A.E."/>
            <person name="van Eijk R."/>
            <person name="Schleper C."/>
            <person name="Guy L."/>
            <person name="Ettema T.J."/>
        </authorList>
    </citation>
    <scope>NUCLEOTIDE SEQUENCE</scope>
</reference>
<name>A0A0F9IJN5_9ZZZZ</name>
<evidence type="ECO:0000256" key="5">
    <source>
        <dbReference type="ARBA" id="ARBA00022618"/>
    </source>
</evidence>
<dbReference type="InterPro" id="IPR023009">
    <property type="entry name" value="Tyrosine_recombinase_XerC/XerD"/>
</dbReference>
<evidence type="ECO:0000313" key="13">
    <source>
        <dbReference type="EMBL" id="KKM27757.1"/>
    </source>
</evidence>
<comment type="subcellular location">
    <subcellularLocation>
        <location evidence="1">Cytoplasm</location>
    </subcellularLocation>
</comment>
<dbReference type="GO" id="GO:0006310">
    <property type="term" value="P:DNA recombination"/>
    <property type="evidence" value="ECO:0007669"/>
    <property type="project" value="UniProtKB-KW"/>
</dbReference>
<dbReference type="GO" id="GO:0009009">
    <property type="term" value="F:site-specific recombinase activity"/>
    <property type="evidence" value="ECO:0007669"/>
    <property type="project" value="InterPro"/>
</dbReference>
<dbReference type="PROSITE" id="PS51900">
    <property type="entry name" value="CB"/>
    <property type="match status" value="1"/>
</dbReference>
<dbReference type="SUPFAM" id="SSF56349">
    <property type="entry name" value="DNA breaking-rejoining enzymes"/>
    <property type="match status" value="1"/>
</dbReference>
<comment type="similarity">
    <text evidence="2">Belongs to the 'phage' integrase family. XerD subfamily.</text>
</comment>
<evidence type="ECO:0000256" key="6">
    <source>
        <dbReference type="ARBA" id="ARBA00022829"/>
    </source>
</evidence>
<keyword evidence="10" id="KW-0131">Cell cycle</keyword>
<proteinExistence type="inferred from homology"/>
<dbReference type="InterPro" id="IPR002104">
    <property type="entry name" value="Integrase_catalytic"/>
</dbReference>
<accession>A0A0F9IJN5</accession>
<evidence type="ECO:0000256" key="4">
    <source>
        <dbReference type="ARBA" id="ARBA00022490"/>
    </source>
</evidence>